<organism evidence="1 2">
    <name type="scientific">Desulfobacter latus</name>
    <dbReference type="NCBI Taxonomy" id="2292"/>
    <lineage>
        <taxon>Bacteria</taxon>
        <taxon>Pseudomonadati</taxon>
        <taxon>Thermodesulfobacteriota</taxon>
        <taxon>Desulfobacteria</taxon>
        <taxon>Desulfobacterales</taxon>
        <taxon>Desulfobacteraceae</taxon>
        <taxon>Desulfobacter</taxon>
    </lineage>
</organism>
<comment type="caution">
    <text evidence="1">The sequence shown here is derived from an EMBL/GenBank/DDBJ whole genome shotgun (WGS) entry which is preliminary data.</text>
</comment>
<evidence type="ECO:0000313" key="1">
    <source>
        <dbReference type="EMBL" id="NWH03394.1"/>
    </source>
</evidence>
<gene>
    <name evidence="1" type="ORF">HXW94_00005</name>
</gene>
<dbReference type="Gene3D" id="3.30.460.40">
    <property type="match status" value="1"/>
</dbReference>
<reference evidence="1 2" key="1">
    <citation type="submission" date="2020-06" db="EMBL/GenBank/DDBJ databases">
        <title>High-quality draft genome of sulfate reducer Desulfobacter latus type strain AcrS2 isolated from marine sediment.</title>
        <authorList>
            <person name="Hoppe M."/>
            <person name="Larsen C.K."/>
            <person name="Marshall I.P.G."/>
            <person name="Schramm A."/>
            <person name="Marietou A.G."/>
        </authorList>
    </citation>
    <scope>NUCLEOTIDE SEQUENCE [LARGE SCALE GENOMIC DNA]</scope>
    <source>
        <strain evidence="1 2">AcRS2</strain>
    </source>
</reference>
<dbReference type="RefSeq" id="WP_178364851.1">
    <property type="nucleotide sequence ID" value="NZ_JACADJ010000001.1"/>
</dbReference>
<protein>
    <submittedName>
        <fullName evidence="1">Nucleotidyltransferase family protein</fullName>
    </submittedName>
</protein>
<evidence type="ECO:0000313" key="2">
    <source>
        <dbReference type="Proteomes" id="UP000553343"/>
    </source>
</evidence>
<sequence length="395" mass="46750">MTISQFPPELSLLTTCLRQFNREAPIDGFEKRIGKGMDWHLFFQLVERHRVAVQAYHSLKRLPQGHVDPHILNRLKNQSGLVVQRSLAITAQLASLAQQFDDARIPFLAFKGPIAGYDLYGNPGVRQMRDLDILVDPDQLTRAETVLRERGYHRTVPDFTMTARQFSYYKKNQHHFVYAHPEKTCVVELHWRLFNNPALLPMEYRTLWQHKREIKVGHQRVRTFGPEHTFLILSIHGSKHHWNRLFWLNDIARLMRKEVISDWSEFIERVKGMGLERMVAEAVFLSHRILGTSLPEPVRQIISGDSVIQKMIHRSLFLIASPEGRIFPFSRAYWYIRWHKTYLVQNIRYHLWYAGMNAGPRLGDMKNVPLPDPLFPLYYLIRPFTWFNRFFIQRK</sequence>
<dbReference type="AlphaFoldDB" id="A0A850SPJ0"/>
<keyword evidence="2" id="KW-1185">Reference proteome</keyword>
<dbReference type="Pfam" id="PF14907">
    <property type="entry name" value="NTP_transf_5"/>
    <property type="match status" value="1"/>
</dbReference>
<proteinExistence type="predicted"/>
<dbReference type="EMBL" id="JACADJ010000001">
    <property type="protein sequence ID" value="NWH03394.1"/>
    <property type="molecule type" value="Genomic_DNA"/>
</dbReference>
<dbReference type="GO" id="GO:0016740">
    <property type="term" value="F:transferase activity"/>
    <property type="evidence" value="ECO:0007669"/>
    <property type="project" value="UniProtKB-KW"/>
</dbReference>
<accession>A0A850SPJ0</accession>
<dbReference type="InterPro" id="IPR039498">
    <property type="entry name" value="NTP_transf_5"/>
</dbReference>
<keyword evidence="1" id="KW-0808">Transferase</keyword>
<dbReference type="Proteomes" id="UP000553343">
    <property type="component" value="Unassembled WGS sequence"/>
</dbReference>
<name>A0A850SPJ0_9BACT</name>